<protein>
    <submittedName>
        <fullName evidence="1">Uncharacterized protein</fullName>
    </submittedName>
</protein>
<reference evidence="1 2" key="1">
    <citation type="submission" date="2017-08" db="EMBL/GenBank/DDBJ databases">
        <authorList>
            <person name="de Groot N.N."/>
        </authorList>
    </citation>
    <scope>NUCLEOTIDE SEQUENCE [LARGE SCALE GENOMIC DNA]</scope>
    <source>
        <strain evidence="1 2">HM2</strain>
    </source>
</reference>
<evidence type="ECO:0000313" key="2">
    <source>
        <dbReference type="Proteomes" id="UP000255423"/>
    </source>
</evidence>
<dbReference type="AlphaFoldDB" id="A0A380RVJ7"/>
<evidence type="ECO:0000313" key="1">
    <source>
        <dbReference type="EMBL" id="SUQ19321.1"/>
    </source>
</evidence>
<dbReference type="EMBL" id="UHJL01000001">
    <property type="protein sequence ID" value="SUQ19321.1"/>
    <property type="molecule type" value="Genomic_DNA"/>
</dbReference>
<organism evidence="1 2">
    <name type="scientific">Fibrobacter succinogenes</name>
    <name type="common">Bacteroides succinogenes</name>
    <dbReference type="NCBI Taxonomy" id="833"/>
    <lineage>
        <taxon>Bacteria</taxon>
        <taxon>Pseudomonadati</taxon>
        <taxon>Fibrobacterota</taxon>
        <taxon>Fibrobacteria</taxon>
        <taxon>Fibrobacterales</taxon>
        <taxon>Fibrobacteraceae</taxon>
        <taxon>Fibrobacter</taxon>
    </lineage>
</organism>
<dbReference type="RefSeq" id="WP_109572001.1">
    <property type="nucleotide sequence ID" value="NZ_UHJL01000001.1"/>
</dbReference>
<gene>
    <name evidence="1" type="ORF">SAMN05661053_0551</name>
</gene>
<name>A0A380RVJ7_FIBSU</name>
<dbReference type="Proteomes" id="UP000255423">
    <property type="component" value="Unassembled WGS sequence"/>
</dbReference>
<accession>A0A380RVJ7</accession>
<proteinExistence type="predicted"/>
<sequence length="104" mass="11415">MAESQRVYLDDIYASEECQGSVFRAVVMMAHEARFINNQSKQGYIQLTQKPTTIAMNRFKEHKLTMIEKGVNDVTEEAVKASVAEVAPTAEAVAEASDAAADAF</sequence>